<dbReference type="Proteomes" id="UP000886721">
    <property type="component" value="Unassembled WGS sequence"/>
</dbReference>
<dbReference type="AlphaFoldDB" id="A0A9D1WV00"/>
<evidence type="ECO:0000313" key="2">
    <source>
        <dbReference type="Proteomes" id="UP000886721"/>
    </source>
</evidence>
<dbReference type="EMBL" id="DXEM01000017">
    <property type="protein sequence ID" value="HIX67669.1"/>
    <property type="molecule type" value="Genomic_DNA"/>
</dbReference>
<name>A0A9D1WV00_9FIRM</name>
<organism evidence="1 2">
    <name type="scientific">Candidatus Anaerostipes excrementavium</name>
    <dbReference type="NCBI Taxonomy" id="2838463"/>
    <lineage>
        <taxon>Bacteria</taxon>
        <taxon>Bacillati</taxon>
        <taxon>Bacillota</taxon>
        <taxon>Clostridia</taxon>
        <taxon>Lachnospirales</taxon>
        <taxon>Lachnospiraceae</taxon>
        <taxon>Anaerostipes</taxon>
    </lineage>
</organism>
<comment type="caution">
    <text evidence="1">The sequence shown here is derived from an EMBL/GenBank/DDBJ whole genome shotgun (WGS) entry which is preliminary data.</text>
</comment>
<accession>A0A9D1WV00</accession>
<reference evidence="1" key="1">
    <citation type="journal article" date="2021" name="PeerJ">
        <title>Extensive microbial diversity within the chicken gut microbiome revealed by metagenomics and culture.</title>
        <authorList>
            <person name="Gilroy R."/>
            <person name="Ravi A."/>
            <person name="Getino M."/>
            <person name="Pursley I."/>
            <person name="Horton D.L."/>
            <person name="Alikhan N.F."/>
            <person name="Baker D."/>
            <person name="Gharbi K."/>
            <person name="Hall N."/>
            <person name="Watson M."/>
            <person name="Adriaenssens E.M."/>
            <person name="Foster-Nyarko E."/>
            <person name="Jarju S."/>
            <person name="Secka A."/>
            <person name="Antonio M."/>
            <person name="Oren A."/>
            <person name="Chaudhuri R.R."/>
            <person name="La Ragione R."/>
            <person name="Hildebrand F."/>
            <person name="Pallen M.J."/>
        </authorList>
    </citation>
    <scope>NUCLEOTIDE SEQUENCE</scope>
    <source>
        <strain evidence="1">CHK191-13928</strain>
    </source>
</reference>
<proteinExistence type="predicted"/>
<reference evidence="1" key="2">
    <citation type="submission" date="2021-04" db="EMBL/GenBank/DDBJ databases">
        <authorList>
            <person name="Gilroy R."/>
        </authorList>
    </citation>
    <scope>NUCLEOTIDE SEQUENCE</scope>
    <source>
        <strain evidence="1">CHK191-13928</strain>
    </source>
</reference>
<protein>
    <submittedName>
        <fullName evidence="1">Uncharacterized protein</fullName>
    </submittedName>
</protein>
<evidence type="ECO:0000313" key="1">
    <source>
        <dbReference type="EMBL" id="HIX67669.1"/>
    </source>
</evidence>
<gene>
    <name evidence="1" type="ORF">H9735_06005</name>
</gene>
<sequence>MAKKEKSPEQQLKELCQEIKLEIDRWNNLKIQGGNDPFREDGYNMNLTRNHVIYDKGKIKEICEENSLDLPEEYHIPTPPEVPNYYMAKPKQIEKDARESLAKYKAEENYQWLLRCNTSTNVKKKTYYEAVMGYVSGLEEAIKIGDLVAMRRHRNPEAYLGSFAECRKRIEEAMAEEKGDGQMELFDFI</sequence>